<sequence length="125" mass="13947">MNNPFERYGLDPREGVEAITRRLKELAEDAKTEAERAEIRAAWEELTLHPARRLRAALFAHPETRVPLGAPPPRTRVRSVAMELGLRDIAPRPSVECALNLSVEERARADEQASAAPSFVDDPLV</sequence>
<reference evidence="1 2" key="1">
    <citation type="submission" date="2015-08" db="EMBL/GenBank/DDBJ databases">
        <authorList>
            <person name="Babu N.S."/>
            <person name="Beckwith C.J."/>
            <person name="Beseler K.G."/>
            <person name="Brison A."/>
            <person name="Carone J.V."/>
            <person name="Caskin T.P."/>
            <person name="Diamond M."/>
            <person name="Durham M.E."/>
            <person name="Foxe J.M."/>
            <person name="Go M."/>
            <person name="Henderson B.A."/>
            <person name="Jones I.B."/>
            <person name="McGettigan J.A."/>
            <person name="Micheletti S.J."/>
            <person name="Nasrallah M.E."/>
            <person name="Ortiz D."/>
            <person name="Piller C.R."/>
            <person name="Privatt S.R."/>
            <person name="Schneider S.L."/>
            <person name="Sharp S."/>
            <person name="Smith T.C."/>
            <person name="Stanton J.D."/>
            <person name="Ullery H.E."/>
            <person name="Wilson R.J."/>
            <person name="Serrano M.G."/>
            <person name="Buck G."/>
            <person name="Lee V."/>
            <person name="Wang Y."/>
            <person name="Carvalho R."/>
            <person name="Voegtly L."/>
            <person name="Shi R."/>
            <person name="Duckworth R."/>
            <person name="Johnson A."/>
            <person name="Loviza R."/>
            <person name="Walstead R."/>
            <person name="Shah Z."/>
            <person name="Kiflezghi M."/>
            <person name="Wade K."/>
            <person name="Ball S.L."/>
            <person name="Bradley K.W."/>
            <person name="Asai D.J."/>
            <person name="Bowman C.A."/>
            <person name="Russell D.A."/>
            <person name="Pope W.H."/>
            <person name="Jacobs-Sera D."/>
            <person name="Hendrix R.W."/>
            <person name="Hatfull G.F."/>
        </authorList>
    </citation>
    <scope>NUCLEOTIDE SEQUENCE [LARGE SCALE GENOMIC DNA]</scope>
    <source>
        <strain evidence="1 2">DSM 27648</strain>
    </source>
</reference>
<organism evidence="1 2">
    <name type="scientific">Labilithrix luteola</name>
    <dbReference type="NCBI Taxonomy" id="1391654"/>
    <lineage>
        <taxon>Bacteria</taxon>
        <taxon>Pseudomonadati</taxon>
        <taxon>Myxococcota</taxon>
        <taxon>Polyangia</taxon>
        <taxon>Polyangiales</taxon>
        <taxon>Labilitrichaceae</taxon>
        <taxon>Labilithrix</taxon>
    </lineage>
</organism>
<accession>A0A0K1QFW3</accession>
<dbReference type="RefSeq" id="WP_146655240.1">
    <property type="nucleotide sequence ID" value="NZ_CP012333.1"/>
</dbReference>
<keyword evidence="2" id="KW-1185">Reference proteome</keyword>
<dbReference type="PATRIC" id="fig|1391654.3.peg.11489"/>
<proteinExistence type="predicted"/>
<dbReference type="EMBL" id="CP012333">
    <property type="protein sequence ID" value="AKV04654.1"/>
    <property type="molecule type" value="Genomic_DNA"/>
</dbReference>
<gene>
    <name evidence="1" type="ORF">AKJ09_11317</name>
</gene>
<dbReference type="Proteomes" id="UP000064967">
    <property type="component" value="Chromosome"/>
</dbReference>
<evidence type="ECO:0000313" key="2">
    <source>
        <dbReference type="Proteomes" id="UP000064967"/>
    </source>
</evidence>
<dbReference type="OrthoDB" id="9833890at2"/>
<dbReference type="AlphaFoldDB" id="A0A0K1QFW3"/>
<name>A0A0K1QFW3_9BACT</name>
<protein>
    <submittedName>
        <fullName evidence="1">Uncharacterized protein</fullName>
    </submittedName>
</protein>
<dbReference type="KEGG" id="llu:AKJ09_11317"/>
<dbReference type="STRING" id="1391654.AKJ09_11317"/>
<evidence type="ECO:0000313" key="1">
    <source>
        <dbReference type="EMBL" id="AKV04654.1"/>
    </source>
</evidence>